<reference evidence="1 2" key="1">
    <citation type="submission" date="2010-03" db="EMBL/GenBank/DDBJ databases">
        <authorList>
            <person name="Glass J.I."/>
            <person name="Benders G.A."/>
            <person name="Durkin A.S."/>
            <person name="Farmerie W.G."/>
            <person name="Hlavinka K."/>
            <person name="Hostetler J."/>
            <person name="Jackson J."/>
            <person name="May M.A."/>
            <person name="Miller R.H."/>
            <person name="Paralanov V."/>
            <person name="Radune D."/>
            <person name="Szczypinski B."/>
            <person name="Brown D.R."/>
        </authorList>
    </citation>
    <scope>NUCLEOTIDE SEQUENCE [LARGE SCALE GENOMIC DNA]</scope>
    <source>
        <strain evidence="1 2">A21JP2</strain>
    </source>
</reference>
<organism evidence="1 2">
    <name type="scientific">Mycoplasmopsis alligatoris A21JP2</name>
    <dbReference type="NCBI Taxonomy" id="747682"/>
    <lineage>
        <taxon>Bacteria</taxon>
        <taxon>Bacillati</taxon>
        <taxon>Mycoplasmatota</taxon>
        <taxon>Mycoplasmoidales</taxon>
        <taxon>Metamycoplasmataceae</taxon>
        <taxon>Mycoplasmopsis</taxon>
    </lineage>
</organism>
<proteinExistence type="predicted"/>
<dbReference type="Gene3D" id="3.40.50.300">
    <property type="entry name" value="P-loop containing nucleotide triphosphate hydrolases"/>
    <property type="match status" value="1"/>
</dbReference>
<comment type="caution">
    <text evidence="1">The sequence shown here is derived from an EMBL/GenBank/DDBJ whole genome shotgun (WGS) entry which is preliminary data.</text>
</comment>
<dbReference type="eggNOG" id="COG4608">
    <property type="taxonomic scope" value="Bacteria"/>
</dbReference>
<accession>D4XW77</accession>
<dbReference type="InterPro" id="IPR027417">
    <property type="entry name" value="P-loop_NTPase"/>
</dbReference>
<dbReference type="STRING" id="747682.MALL_0740"/>
<evidence type="ECO:0000313" key="2">
    <source>
        <dbReference type="Proteomes" id="UP000004757"/>
    </source>
</evidence>
<protein>
    <recommendedName>
        <fullName evidence="3">ABC transporter domain-containing protein</fullName>
    </recommendedName>
</protein>
<sequence>MQIGKKVFSVENYYKNIKVGEESVNINIPLFEIFSKERTVILADKKSAEFCFNKFWANFSFNDYASYSLYTKDFVQNNLNLNFGREEVFKAISFFDISKLSDAQDEIPLIEIWKSIKSTINAGLFDIKNDYKNNEIFSKSFKAYILKSLSSRSWNISEEYKALSKIISDKNAQISSQWFTLSPEEMSNILREFNSEVLDKIKTLFNNYFDFYNDLYDEYKEFNKSLESDNNWLLSATIKHKKKQLMTLHNINKQSVLKVENSLLIRDTNNEILYFKKYKKFFRGQAKKIIDFIFYKINKAISTTQYKMSNLKSTDPNYFDLYKELLVKKHSLKVFSKYKNKINYLTTNQIIQIEKNLKREERLFVTNVKIDPLISTSALMNKIKNFYGINIDQYVQFSKDQYNHIKKEINQRVKRIRMLKSINFDKIVNSNREIEESNFKKEITILSAEKEWNDKMEFKMLEQANKLSAPKIKNMFNIMELTLGQIDKNLLNIRKLLVKKFGVGVGNIEQFNLLEKTEKIVLELNNFSLATTFIDTLWKYTTSHNDIYNSKFENEFKGVVELIESFNTIEIDLEDYLTQFKNLPIIAKIKLKLLEYAFLKQKIIMVQDNPSFISRSERIEFLKVLNSLAKQYGFTYVFITNDSFLATKYFDYVYIMFNNSLVEAGYNEDLKTNSFHPVTKSVYEMIPLDVTKRRLLGSKGMVPWIHGETIFLDQERHYLFSSIKEYQIWSENNIKINKEFFNTEEINYEDSMNENRLNLQDPEYIYKHYRHQYDGLEVFITNINNQKIINTQEVNYADFEDNSITKEIANEITQNTYEQDSSGNYHKNAY</sequence>
<dbReference type="AlphaFoldDB" id="D4XW77"/>
<dbReference type="Proteomes" id="UP000004757">
    <property type="component" value="Unassembled WGS sequence"/>
</dbReference>
<evidence type="ECO:0000313" key="1">
    <source>
        <dbReference type="EMBL" id="EFF41394.1"/>
    </source>
</evidence>
<dbReference type="NCBIfam" id="NF045976">
    <property type="entry name" value="MAG1360_fam"/>
    <property type="match status" value="1"/>
</dbReference>
<evidence type="ECO:0008006" key="3">
    <source>
        <dbReference type="Google" id="ProtNLM"/>
    </source>
</evidence>
<gene>
    <name evidence="1" type="ORF">MALL_0740</name>
</gene>
<dbReference type="EMBL" id="ADNC01000023">
    <property type="protein sequence ID" value="EFF41394.1"/>
    <property type="molecule type" value="Genomic_DNA"/>
</dbReference>
<dbReference type="OrthoDB" id="394614at2"/>
<dbReference type="RefSeq" id="WP_005683679.1">
    <property type="nucleotide sequence ID" value="NZ_ADNC01000023.1"/>
</dbReference>
<keyword evidence="2" id="KW-1185">Reference proteome</keyword>
<dbReference type="SUPFAM" id="SSF52540">
    <property type="entry name" value="P-loop containing nucleoside triphosphate hydrolases"/>
    <property type="match status" value="1"/>
</dbReference>
<name>D4XW77_9BACT</name>